<dbReference type="GO" id="GO:0009294">
    <property type="term" value="P:DNA-mediated transformation"/>
    <property type="evidence" value="ECO:0007669"/>
    <property type="project" value="InterPro"/>
</dbReference>
<sequence>MSVPPAERRARAALALLAPDPARDTAVHTDGAEAVWRTVSAGSDIDPDDLLATHATAGWRLLCPSDEEWPATLSPARGMPIALWARGGGHLAALTARSVTVTGTGSPSTHGTGHARRLAHGLVTATPPVTVVAPVLAGIGLQALNSAAPHGPTIALLTSSAMACFTRYGSLLATVATGGVVLSLSPHHWHRPGPARGSRAAGSRYGWRCSAR</sequence>
<gene>
    <name evidence="2" type="ORF">CC117_25765</name>
</gene>
<dbReference type="EMBL" id="MBLM01000143">
    <property type="protein sequence ID" value="OHV31624.1"/>
    <property type="molecule type" value="Genomic_DNA"/>
</dbReference>
<comment type="caution">
    <text evidence="2">The sequence shown here is derived from an EMBL/GenBank/DDBJ whole genome shotgun (WGS) entry which is preliminary data.</text>
</comment>
<dbReference type="RefSeq" id="WP_071088303.1">
    <property type="nucleotide sequence ID" value="NZ_MBLM01000143.1"/>
</dbReference>
<name>A0A1S1QH55_9ACTN</name>
<dbReference type="Gene3D" id="3.40.50.450">
    <property type="match status" value="1"/>
</dbReference>
<protein>
    <recommendedName>
        <fullName evidence="1">Smf/DprA SLOG domain-containing protein</fullName>
    </recommendedName>
</protein>
<dbReference type="AlphaFoldDB" id="A0A1S1QH55"/>
<dbReference type="OrthoDB" id="3218497at2"/>
<evidence type="ECO:0000313" key="3">
    <source>
        <dbReference type="Proteomes" id="UP000179627"/>
    </source>
</evidence>
<dbReference type="Proteomes" id="UP000179627">
    <property type="component" value="Unassembled WGS sequence"/>
</dbReference>
<dbReference type="Pfam" id="PF02481">
    <property type="entry name" value="DNA_processg_A"/>
    <property type="match status" value="1"/>
</dbReference>
<evidence type="ECO:0000259" key="1">
    <source>
        <dbReference type="Pfam" id="PF02481"/>
    </source>
</evidence>
<evidence type="ECO:0000313" key="2">
    <source>
        <dbReference type="EMBL" id="OHV31624.1"/>
    </source>
</evidence>
<dbReference type="InterPro" id="IPR057666">
    <property type="entry name" value="DrpA_SLOG"/>
</dbReference>
<organism evidence="2 3">
    <name type="scientific">Parafrankia colletiae</name>
    <dbReference type="NCBI Taxonomy" id="573497"/>
    <lineage>
        <taxon>Bacteria</taxon>
        <taxon>Bacillati</taxon>
        <taxon>Actinomycetota</taxon>
        <taxon>Actinomycetes</taxon>
        <taxon>Frankiales</taxon>
        <taxon>Frankiaceae</taxon>
        <taxon>Parafrankia</taxon>
    </lineage>
</organism>
<keyword evidence="3" id="KW-1185">Reference proteome</keyword>
<feature type="domain" description="Smf/DprA SLOG" evidence="1">
    <location>
        <begin position="61"/>
        <end position="184"/>
    </location>
</feature>
<reference evidence="3" key="1">
    <citation type="submission" date="2016-07" db="EMBL/GenBank/DDBJ databases">
        <title>Sequence Frankia sp. strain CcI1.17.</title>
        <authorList>
            <person name="Ghodhbane-Gtari F."/>
            <person name="Swanson E."/>
            <person name="Gueddou A."/>
            <person name="Morris K."/>
            <person name="Hezbri K."/>
            <person name="Ktari A."/>
            <person name="Nouioui I."/>
            <person name="Abebe-Akele F."/>
            <person name="Simpson S."/>
            <person name="Thomas K."/>
            <person name="Gtari M."/>
            <person name="Tisa L.S."/>
            <person name="Hurst S."/>
        </authorList>
    </citation>
    <scope>NUCLEOTIDE SEQUENCE [LARGE SCALE GENOMIC DNA]</scope>
    <source>
        <strain evidence="3">Cc1.17</strain>
    </source>
</reference>
<proteinExistence type="predicted"/>
<accession>A0A1S1QH55</accession>